<keyword evidence="2" id="KW-0732">Signal</keyword>
<feature type="region of interest" description="Disordered" evidence="1">
    <location>
        <begin position="554"/>
        <end position="597"/>
    </location>
</feature>
<comment type="caution">
    <text evidence="4">The sequence shown here is derived from an EMBL/GenBank/DDBJ whole genome shotgun (WGS) entry which is preliminary data.</text>
</comment>
<dbReference type="Proteomes" id="UP001430584">
    <property type="component" value="Unassembled WGS sequence"/>
</dbReference>
<evidence type="ECO:0000313" key="5">
    <source>
        <dbReference type="Proteomes" id="UP001430584"/>
    </source>
</evidence>
<keyword evidence="5" id="KW-1185">Reference proteome</keyword>
<proteinExistence type="predicted"/>
<feature type="signal peptide" evidence="2">
    <location>
        <begin position="1"/>
        <end position="17"/>
    </location>
</feature>
<gene>
    <name evidence="4" type="ORF">SLS55_002673</name>
</gene>
<feature type="chain" id="PRO_5046812864" description="DUF7580 domain-containing protein" evidence="2">
    <location>
        <begin position="18"/>
        <end position="638"/>
    </location>
</feature>
<accession>A0ABR3CSV9</accession>
<dbReference type="InterPro" id="IPR056002">
    <property type="entry name" value="DUF7580"/>
</dbReference>
<organism evidence="4 5">
    <name type="scientific">Diplodia seriata</name>
    <dbReference type="NCBI Taxonomy" id="420778"/>
    <lineage>
        <taxon>Eukaryota</taxon>
        <taxon>Fungi</taxon>
        <taxon>Dikarya</taxon>
        <taxon>Ascomycota</taxon>
        <taxon>Pezizomycotina</taxon>
        <taxon>Dothideomycetes</taxon>
        <taxon>Dothideomycetes incertae sedis</taxon>
        <taxon>Botryosphaeriales</taxon>
        <taxon>Botryosphaeriaceae</taxon>
        <taxon>Diplodia</taxon>
    </lineage>
</organism>
<dbReference type="PANTHER" id="PTHR35186:SF4">
    <property type="entry name" value="PRION-INHIBITION AND PROPAGATION HELO DOMAIN-CONTAINING PROTEIN"/>
    <property type="match status" value="1"/>
</dbReference>
<feature type="compositionally biased region" description="Polar residues" evidence="1">
    <location>
        <begin position="554"/>
        <end position="569"/>
    </location>
</feature>
<evidence type="ECO:0000256" key="2">
    <source>
        <dbReference type="SAM" id="SignalP"/>
    </source>
</evidence>
<name>A0ABR3CSV9_9PEZI</name>
<feature type="domain" description="DUF7580" evidence="3">
    <location>
        <begin position="195"/>
        <end position="517"/>
    </location>
</feature>
<dbReference type="PANTHER" id="PTHR35186">
    <property type="entry name" value="ANK_REP_REGION DOMAIN-CONTAINING PROTEIN"/>
    <property type="match status" value="1"/>
</dbReference>
<sequence length="638" mass="72285">MEVAGLVLAVIPIFASATEHHRRVYGAATTALRSKVKDEKLASQYQHLHNEVALLNLTIRNIVSDLPTLSAADKERLLNLDEQLLQDDRIELALSQRLGNSSTAFRDALNTVLKCLDDILSDRVLKLERADIVVGTPDLKGRIKFTSSDRKRRKALGKLTEQNKTLERFIRPSPATEETQGSQTPQEGDWRLPPHSRSRQIIHNMYDAIAKVWTLHCTCPSPHEAMLSLSGCFAWFEGASENRLDLFISTGDDTYRKWQESRMRVEPTQRRDSLVRFEDSTARPSPSRISTPAVRDRFHVESICAVVTDARRSNVALEVVYESDALWHKAQKQTTGGVMEPCMTLDHLLRHQSQKKLKERRVLAVILAHSLLNLSDSNWLRDEWDKTHISFFSSQPDQVNLKPYLVTNFQALTERNDQSRMRIHPSPTILALGILLLELQIWATIESRRLPEDLADDGSVNINTNLSTAVRVLEDAADEIFENYRRAVHACLECDFLNENEVNFNDEGFRSLVYENIFHACTAAFVTQGNASVRTRTAKVLPSQVLSNPENYQYHTAGDSLQSQGPQMDQSEKNAQHPPKSIGKKQPWKAVWPAPREPQSQANVFGFKKGELMVFDGNAGNFFARDKWTIEQESSPKS</sequence>
<feature type="region of interest" description="Disordered" evidence="1">
    <location>
        <begin position="171"/>
        <end position="194"/>
    </location>
</feature>
<evidence type="ECO:0000313" key="4">
    <source>
        <dbReference type="EMBL" id="KAL0263692.1"/>
    </source>
</evidence>
<evidence type="ECO:0000256" key="1">
    <source>
        <dbReference type="SAM" id="MobiDB-lite"/>
    </source>
</evidence>
<dbReference type="GeneID" id="92006758"/>
<protein>
    <recommendedName>
        <fullName evidence="3">DUF7580 domain-containing protein</fullName>
    </recommendedName>
</protein>
<feature type="compositionally biased region" description="Polar residues" evidence="1">
    <location>
        <begin position="176"/>
        <end position="186"/>
    </location>
</feature>
<evidence type="ECO:0000259" key="3">
    <source>
        <dbReference type="Pfam" id="PF24476"/>
    </source>
</evidence>
<dbReference type="Pfam" id="PF24476">
    <property type="entry name" value="DUF7580"/>
    <property type="match status" value="1"/>
</dbReference>
<dbReference type="RefSeq" id="XP_066636721.1">
    <property type="nucleotide sequence ID" value="XM_066774154.1"/>
</dbReference>
<dbReference type="EMBL" id="JAJVCZ030000002">
    <property type="protein sequence ID" value="KAL0263692.1"/>
    <property type="molecule type" value="Genomic_DNA"/>
</dbReference>
<reference evidence="4 5" key="1">
    <citation type="submission" date="2024-02" db="EMBL/GenBank/DDBJ databases">
        <title>De novo assembly and annotation of 12 fungi associated with fruit tree decline syndrome in Ontario, Canada.</title>
        <authorList>
            <person name="Sulman M."/>
            <person name="Ellouze W."/>
            <person name="Ilyukhin E."/>
        </authorList>
    </citation>
    <scope>NUCLEOTIDE SEQUENCE [LARGE SCALE GENOMIC DNA]</scope>
    <source>
        <strain evidence="4 5">FDS-637</strain>
    </source>
</reference>